<dbReference type="Gene3D" id="2.40.50.40">
    <property type="match status" value="1"/>
</dbReference>
<organism evidence="3 4">
    <name type="scientific">Fusarium poae</name>
    <dbReference type="NCBI Taxonomy" id="36050"/>
    <lineage>
        <taxon>Eukaryota</taxon>
        <taxon>Fungi</taxon>
        <taxon>Dikarya</taxon>
        <taxon>Ascomycota</taxon>
        <taxon>Pezizomycotina</taxon>
        <taxon>Sordariomycetes</taxon>
        <taxon>Hypocreomycetidae</taxon>
        <taxon>Hypocreales</taxon>
        <taxon>Nectriaceae</taxon>
        <taxon>Fusarium</taxon>
    </lineage>
</organism>
<dbReference type="GO" id="GO:0006338">
    <property type="term" value="P:chromatin remodeling"/>
    <property type="evidence" value="ECO:0007669"/>
    <property type="project" value="UniProtKB-ARBA"/>
</dbReference>
<protein>
    <recommendedName>
        <fullName evidence="2">Chromo domain-containing protein</fullName>
    </recommendedName>
</protein>
<dbReference type="OMA" id="MGNGHRI"/>
<evidence type="ECO:0000256" key="1">
    <source>
        <dbReference type="ARBA" id="ARBA00011353"/>
    </source>
</evidence>
<dbReference type="InterPro" id="IPR000953">
    <property type="entry name" value="Chromo/chromo_shadow_dom"/>
</dbReference>
<gene>
    <name evidence="3" type="ORF">FPOA_09266</name>
</gene>
<keyword evidence="4" id="KW-1185">Reference proteome</keyword>
<dbReference type="SUPFAM" id="SSF54160">
    <property type="entry name" value="Chromo domain-like"/>
    <property type="match status" value="1"/>
</dbReference>
<proteinExistence type="predicted"/>
<dbReference type="InterPro" id="IPR016197">
    <property type="entry name" value="Chromo-like_dom_sf"/>
</dbReference>
<evidence type="ECO:0000313" key="3">
    <source>
        <dbReference type="EMBL" id="OBS22945.1"/>
    </source>
</evidence>
<name>A0A1B8AQY4_FUSPO</name>
<evidence type="ECO:0000313" key="4">
    <source>
        <dbReference type="Proteomes" id="UP000091967"/>
    </source>
</evidence>
<dbReference type="Pfam" id="PF00385">
    <property type="entry name" value="Chromo"/>
    <property type="match status" value="1"/>
</dbReference>
<evidence type="ECO:0000259" key="2">
    <source>
        <dbReference type="PROSITE" id="PS50013"/>
    </source>
</evidence>
<reference evidence="3 4" key="1">
    <citation type="submission" date="2016-06" db="EMBL/GenBank/DDBJ databases">
        <title>Living apart together: crosstalk between the core and supernumerary genomes in a fungal plant pathogen.</title>
        <authorList>
            <person name="Vanheule A."/>
            <person name="Audenaert K."/>
            <person name="Warris S."/>
            <person name="Van De Geest H."/>
            <person name="Schijlen E."/>
            <person name="Hofte M."/>
            <person name="De Saeger S."/>
            <person name="Haesaert G."/>
            <person name="Waalwijk C."/>
            <person name="Van Der Lee T."/>
        </authorList>
    </citation>
    <scope>NUCLEOTIDE SEQUENCE [LARGE SCALE GENOMIC DNA]</scope>
    <source>
        <strain evidence="3 4">2516</strain>
    </source>
</reference>
<sequence length="139" mass="16274">MNVERFRANYTATTPDPAYLPAKIFNHRCVPADYTVRLVVEMGNGHRIILPEREVQAVYPHFVYGYWKSFSGGRCAKTGFDMFHPFFIHGHRMSRAGRVEYEVQWVGYDELDTTWEKARDLAMWSSDLKDEYDSANQLQ</sequence>
<comment type="caution">
    <text evidence="3">The sequence shown here is derived from an EMBL/GenBank/DDBJ whole genome shotgun (WGS) entry which is preliminary data.</text>
</comment>
<comment type="subunit">
    <text evidence="1">Component of the NuA4 histone acetyltransferase complex.</text>
</comment>
<dbReference type="EMBL" id="LYXU01000003">
    <property type="protein sequence ID" value="OBS22945.1"/>
    <property type="molecule type" value="Genomic_DNA"/>
</dbReference>
<dbReference type="CDD" id="cd00024">
    <property type="entry name" value="CD_CSD"/>
    <property type="match status" value="1"/>
</dbReference>
<dbReference type="Proteomes" id="UP000091967">
    <property type="component" value="Unassembled WGS sequence"/>
</dbReference>
<dbReference type="PROSITE" id="PS50013">
    <property type="entry name" value="CHROMO_2"/>
    <property type="match status" value="1"/>
</dbReference>
<feature type="domain" description="Chromo" evidence="2">
    <location>
        <begin position="83"/>
        <end position="139"/>
    </location>
</feature>
<accession>A0A1B8AQY4</accession>
<dbReference type="InterPro" id="IPR023780">
    <property type="entry name" value="Chromo_domain"/>
</dbReference>
<dbReference type="SMART" id="SM00298">
    <property type="entry name" value="CHROMO"/>
    <property type="match status" value="1"/>
</dbReference>
<dbReference type="AlphaFoldDB" id="A0A1B8AQY4"/>